<dbReference type="GO" id="GO:0016787">
    <property type="term" value="F:hydrolase activity"/>
    <property type="evidence" value="ECO:0007669"/>
    <property type="project" value="InterPro"/>
</dbReference>
<dbReference type="PANTHER" id="PTHR43143">
    <property type="entry name" value="METALLOPHOSPHOESTERASE, CALCINEURIN SUPERFAMILY"/>
    <property type="match status" value="1"/>
</dbReference>
<keyword evidence="3" id="KW-1185">Reference proteome</keyword>
<comment type="caution">
    <text evidence="2">The sequence shown here is derived from an EMBL/GenBank/DDBJ whole genome shotgun (WGS) entry which is preliminary data.</text>
</comment>
<dbReference type="EMBL" id="JAHVHU010000024">
    <property type="protein sequence ID" value="MBY5960150.1"/>
    <property type="molecule type" value="Genomic_DNA"/>
</dbReference>
<dbReference type="RefSeq" id="WP_222581700.1">
    <property type="nucleotide sequence ID" value="NZ_JAHVHU010000024.1"/>
</dbReference>
<dbReference type="AlphaFoldDB" id="A0A953LAN5"/>
<gene>
    <name evidence="2" type="ORF">KUV50_18500</name>
</gene>
<proteinExistence type="predicted"/>
<dbReference type="SUPFAM" id="SSF56300">
    <property type="entry name" value="Metallo-dependent phosphatases"/>
    <property type="match status" value="1"/>
</dbReference>
<dbReference type="InterPro" id="IPR051918">
    <property type="entry name" value="STPP_CPPED1"/>
</dbReference>
<evidence type="ECO:0000259" key="1">
    <source>
        <dbReference type="Pfam" id="PF00149"/>
    </source>
</evidence>
<sequence length="296" mass="34405">MRRRDWIRNTLLSAGAGLSWTRWSSEPKSKKEGLRIAHITDVHIRPEEEVPARARRAMEAILDEQVDFFLNGGDSIHDASYDDVTRQRVEEQWKVWDDFRALADGYEMHSCLGNHDMWWAAPSKNDAMYGKEYAVKRLKIPHRYYSFYRQGWHFFVLDSNQSGIQLDSNQRIWLEDELNALEKNTPVLLMSHYPILGVTDHFVGGQHSDFEELKTLFYKHKDKVKLCLSGHQHMVDEAWYNGVSYRCNGALSGFWWGDGDEASAGKGYYLETPPGYAVLDLYPDGTFKNNYIPHTF</sequence>
<name>A0A953LAN5_9BACT</name>
<dbReference type="InterPro" id="IPR004843">
    <property type="entry name" value="Calcineurin-like_PHP"/>
</dbReference>
<evidence type="ECO:0000313" key="3">
    <source>
        <dbReference type="Proteomes" id="UP000753961"/>
    </source>
</evidence>
<accession>A0A953LAN5</accession>
<feature type="domain" description="Calcineurin-like phosphoesterase" evidence="1">
    <location>
        <begin position="34"/>
        <end position="233"/>
    </location>
</feature>
<organism evidence="2 3">
    <name type="scientific">Membranihabitans marinus</name>
    <dbReference type="NCBI Taxonomy" id="1227546"/>
    <lineage>
        <taxon>Bacteria</taxon>
        <taxon>Pseudomonadati</taxon>
        <taxon>Bacteroidota</taxon>
        <taxon>Saprospiria</taxon>
        <taxon>Saprospirales</taxon>
        <taxon>Saprospiraceae</taxon>
        <taxon>Membranihabitans</taxon>
    </lineage>
</organism>
<dbReference type="Pfam" id="PF00149">
    <property type="entry name" value="Metallophos"/>
    <property type="match status" value="1"/>
</dbReference>
<dbReference type="Proteomes" id="UP000753961">
    <property type="component" value="Unassembled WGS sequence"/>
</dbReference>
<dbReference type="PANTHER" id="PTHR43143:SF1">
    <property type="entry name" value="SERINE_THREONINE-PROTEIN PHOSPHATASE CPPED1"/>
    <property type="match status" value="1"/>
</dbReference>
<dbReference type="InterPro" id="IPR029052">
    <property type="entry name" value="Metallo-depent_PP-like"/>
</dbReference>
<dbReference type="Gene3D" id="3.60.21.10">
    <property type="match status" value="1"/>
</dbReference>
<evidence type="ECO:0000313" key="2">
    <source>
        <dbReference type="EMBL" id="MBY5960150.1"/>
    </source>
</evidence>
<reference evidence="2" key="1">
    <citation type="submission" date="2021-06" db="EMBL/GenBank/DDBJ databases">
        <title>44 bacteria genomes isolated from Dapeng, Shenzhen.</title>
        <authorList>
            <person name="Zheng W."/>
            <person name="Yu S."/>
            <person name="Huang Y."/>
        </authorList>
    </citation>
    <scope>NUCLEOTIDE SEQUENCE</scope>
    <source>
        <strain evidence="2">DP5N28-2</strain>
    </source>
</reference>
<protein>
    <submittedName>
        <fullName evidence="2">Metallophosphoesterase</fullName>
    </submittedName>
</protein>